<proteinExistence type="predicted"/>
<accession>A0A815EW53</accession>
<evidence type="ECO:0000313" key="2">
    <source>
        <dbReference type="EMBL" id="CAF1316976.1"/>
    </source>
</evidence>
<organism evidence="2 4">
    <name type="scientific">Rotaria sordida</name>
    <dbReference type="NCBI Taxonomy" id="392033"/>
    <lineage>
        <taxon>Eukaryota</taxon>
        <taxon>Metazoa</taxon>
        <taxon>Spiralia</taxon>
        <taxon>Gnathifera</taxon>
        <taxon>Rotifera</taxon>
        <taxon>Eurotatoria</taxon>
        <taxon>Bdelloidea</taxon>
        <taxon>Philodinida</taxon>
        <taxon>Philodinidae</taxon>
        <taxon>Rotaria</taxon>
    </lineage>
</organism>
<evidence type="ECO:0008006" key="5">
    <source>
        <dbReference type="Google" id="ProtNLM"/>
    </source>
</evidence>
<feature type="region of interest" description="Disordered" evidence="1">
    <location>
        <begin position="189"/>
        <end position="211"/>
    </location>
</feature>
<evidence type="ECO:0000256" key="1">
    <source>
        <dbReference type="SAM" id="MobiDB-lite"/>
    </source>
</evidence>
<gene>
    <name evidence="3" type="ORF">OTI717_LOCUS20435</name>
    <name evidence="2" type="ORF">RFH988_LOCUS30553</name>
</gene>
<dbReference type="SUPFAM" id="SSF46785">
    <property type="entry name" value="Winged helix' DNA-binding domain"/>
    <property type="match status" value="1"/>
</dbReference>
<dbReference type="Proteomes" id="UP000663823">
    <property type="component" value="Unassembled WGS sequence"/>
</dbReference>
<sequence length="230" mass="26398">MTSAAAALLKERDEFRLHERFLSGQIDPLTLDEIIKEFSLTINSSVRHWLASQALLSNEKIDIKTTDDVHRFVYKPSLDLKGPKKYSLLKLLKARYDNGEDAVTVEDIQDSIQQTKGDKTIRILIESGDIVKVASSKGEVLVYTDRNFNLGINPEFINSWRKISVEHLTNEQIHDFIREKGYYSLTTNAPKQVQSPKKPLKRADRRSVTAKHNQHVVDQLKDYFNTTNTK</sequence>
<comment type="caution">
    <text evidence="2">The sequence shown here is derived from an EMBL/GenBank/DDBJ whole genome shotgun (WGS) entry which is preliminary data.</text>
</comment>
<dbReference type="Proteomes" id="UP000663882">
    <property type="component" value="Unassembled WGS sequence"/>
</dbReference>
<dbReference type="EMBL" id="CAJNOO010003083">
    <property type="protein sequence ID" value="CAF1316976.1"/>
    <property type="molecule type" value="Genomic_DNA"/>
</dbReference>
<dbReference type="EMBL" id="CAJOAX010003142">
    <property type="protein sequence ID" value="CAF3838515.1"/>
    <property type="molecule type" value="Genomic_DNA"/>
</dbReference>
<dbReference type="OrthoDB" id="5323195at2759"/>
<dbReference type="AlphaFoldDB" id="A0A815EW53"/>
<evidence type="ECO:0000313" key="4">
    <source>
        <dbReference type="Proteomes" id="UP000663882"/>
    </source>
</evidence>
<reference evidence="2" key="1">
    <citation type="submission" date="2021-02" db="EMBL/GenBank/DDBJ databases">
        <authorList>
            <person name="Nowell W R."/>
        </authorList>
    </citation>
    <scope>NUCLEOTIDE SEQUENCE</scope>
</reference>
<evidence type="ECO:0000313" key="3">
    <source>
        <dbReference type="EMBL" id="CAF3838515.1"/>
    </source>
</evidence>
<name>A0A815EW53_9BILA</name>
<protein>
    <recommendedName>
        <fullName evidence="5">Transcription initiation factor IIE subunit beta</fullName>
    </recommendedName>
</protein>
<dbReference type="InterPro" id="IPR036390">
    <property type="entry name" value="WH_DNA-bd_sf"/>
</dbReference>
<dbReference type="InterPro" id="IPR036388">
    <property type="entry name" value="WH-like_DNA-bd_sf"/>
</dbReference>
<dbReference type="Gene3D" id="1.10.10.10">
    <property type="entry name" value="Winged helix-like DNA-binding domain superfamily/Winged helix DNA-binding domain"/>
    <property type="match status" value="1"/>
</dbReference>